<keyword evidence="2" id="KW-0472">Membrane</keyword>
<dbReference type="AlphaFoldDB" id="A0A1Y1ULL1"/>
<proteinExistence type="predicted"/>
<organism evidence="4 5">
    <name type="scientific">Kockovaella imperatae</name>
    <dbReference type="NCBI Taxonomy" id="4999"/>
    <lineage>
        <taxon>Eukaryota</taxon>
        <taxon>Fungi</taxon>
        <taxon>Dikarya</taxon>
        <taxon>Basidiomycota</taxon>
        <taxon>Agaricomycotina</taxon>
        <taxon>Tremellomycetes</taxon>
        <taxon>Tremellales</taxon>
        <taxon>Cuniculitremaceae</taxon>
        <taxon>Kockovaella</taxon>
    </lineage>
</organism>
<evidence type="ECO:0000313" key="4">
    <source>
        <dbReference type="EMBL" id="ORX38005.1"/>
    </source>
</evidence>
<keyword evidence="2" id="KW-1133">Transmembrane helix</keyword>
<dbReference type="SUPFAM" id="SSF52833">
    <property type="entry name" value="Thioredoxin-like"/>
    <property type="match status" value="1"/>
</dbReference>
<feature type="region of interest" description="Disordered" evidence="1">
    <location>
        <begin position="317"/>
        <end position="418"/>
    </location>
</feature>
<dbReference type="PANTHER" id="PTHR13887">
    <property type="entry name" value="GLUTATHIONE S-TRANSFERASE KAPPA"/>
    <property type="match status" value="1"/>
</dbReference>
<name>A0A1Y1ULL1_9TREE</name>
<feature type="compositionally biased region" description="Basic and acidic residues" evidence="1">
    <location>
        <begin position="329"/>
        <end position="354"/>
    </location>
</feature>
<dbReference type="EMBL" id="NBSH01000005">
    <property type="protein sequence ID" value="ORX38005.1"/>
    <property type="molecule type" value="Genomic_DNA"/>
</dbReference>
<dbReference type="GO" id="GO:0016491">
    <property type="term" value="F:oxidoreductase activity"/>
    <property type="evidence" value="ECO:0007669"/>
    <property type="project" value="InterPro"/>
</dbReference>
<gene>
    <name evidence="4" type="ORF">BD324DRAFT_650542</name>
</gene>
<evidence type="ECO:0000259" key="3">
    <source>
        <dbReference type="Pfam" id="PF01323"/>
    </source>
</evidence>
<dbReference type="STRING" id="4999.A0A1Y1ULL1"/>
<dbReference type="Gene3D" id="3.40.30.10">
    <property type="entry name" value="Glutaredoxin"/>
    <property type="match status" value="1"/>
</dbReference>
<evidence type="ECO:0000313" key="5">
    <source>
        <dbReference type="Proteomes" id="UP000193218"/>
    </source>
</evidence>
<dbReference type="InterPro" id="IPR036249">
    <property type="entry name" value="Thioredoxin-like_sf"/>
</dbReference>
<feature type="domain" description="DSBA-like thioredoxin" evidence="3">
    <location>
        <begin position="105"/>
        <end position="309"/>
    </location>
</feature>
<dbReference type="Pfam" id="PF01323">
    <property type="entry name" value="DSBA"/>
    <property type="match status" value="1"/>
</dbReference>
<dbReference type="OrthoDB" id="1930760at2759"/>
<feature type="transmembrane region" description="Helical" evidence="2">
    <location>
        <begin position="66"/>
        <end position="87"/>
    </location>
</feature>
<dbReference type="RefSeq" id="XP_021871992.1">
    <property type="nucleotide sequence ID" value="XM_022018165.1"/>
</dbReference>
<dbReference type="PANTHER" id="PTHR13887:SF41">
    <property type="entry name" value="THIOREDOXIN SUPERFAMILY PROTEIN"/>
    <property type="match status" value="1"/>
</dbReference>
<evidence type="ECO:0000256" key="1">
    <source>
        <dbReference type="SAM" id="MobiDB-lite"/>
    </source>
</evidence>
<feature type="region of interest" description="Disordered" evidence="1">
    <location>
        <begin position="430"/>
        <end position="504"/>
    </location>
</feature>
<sequence>MSMMHTEMRRHDSGGSSSSVYSSIEAESPGPKYLRIDVTLGGTFWLGVDISPSPIKKDFRSTAVRLHMMAAAAAAAAAAIACCVIVPSSPRLDPDVHPADTSLQSDPICQHSLIGMRQLLLAIEIYNHHRPMAPIHPLIRMLPYQLNPHLTEKPMQRSLYREAKYGSRENAEAFMDRTEEKLRQVGITPCREGLVSSTHLSHRLQTFALLRHPSHHLELCLDLMLAYHTTPVDTSNRAFLAELGVKHGLFGTTSEALTWLAGDEYDHEVNRAYGVARRLGVTGIPFFVFQGRWAASGALSVEEFVKLLQNIMRRESIGSTAPSPTSTIHVHEPSKGEYEHAEYRARALEPDGHPDVSAGGKLPVTPGSDAPAPEILGNGDRASPFDHGLSSHQMRGSRSGSGSYDRRSGGPPGDYPRQSVEILRNERGEYHQPRSYPASAGSGTGPGQQQPSAAAFDPVSRTLPLPRYMGPSSRHSPARSPGREGRNERVGFGLSDTRGMGIAS</sequence>
<comment type="caution">
    <text evidence="4">The sequence shown here is derived from an EMBL/GenBank/DDBJ whole genome shotgun (WGS) entry which is preliminary data.</text>
</comment>
<protein>
    <submittedName>
        <fullName evidence="4">Thioredoxin-like protein</fullName>
    </submittedName>
</protein>
<reference evidence="4 5" key="1">
    <citation type="submission" date="2017-03" db="EMBL/GenBank/DDBJ databases">
        <title>Widespread Adenine N6-methylation of Active Genes in Fungi.</title>
        <authorList>
            <consortium name="DOE Joint Genome Institute"/>
            <person name="Mondo S.J."/>
            <person name="Dannebaum R.O."/>
            <person name="Kuo R.C."/>
            <person name="Louie K.B."/>
            <person name="Bewick A.J."/>
            <person name="Labutti K."/>
            <person name="Haridas S."/>
            <person name="Kuo A."/>
            <person name="Salamov A."/>
            <person name="Ahrendt S.R."/>
            <person name="Lau R."/>
            <person name="Bowen B.P."/>
            <person name="Lipzen A."/>
            <person name="Sullivan W."/>
            <person name="Andreopoulos W.B."/>
            <person name="Clum A."/>
            <person name="Lindquist E."/>
            <person name="Daum C."/>
            <person name="Northen T.R."/>
            <person name="Ramamoorthy G."/>
            <person name="Schmitz R.J."/>
            <person name="Gryganskyi A."/>
            <person name="Culley D."/>
            <person name="Magnuson J."/>
            <person name="James T.Y."/>
            <person name="O'Malley M.A."/>
            <person name="Stajich J.E."/>
            <person name="Spatafora J.W."/>
            <person name="Visel A."/>
            <person name="Grigoriev I.V."/>
        </authorList>
    </citation>
    <scope>NUCLEOTIDE SEQUENCE [LARGE SCALE GENOMIC DNA]</scope>
    <source>
        <strain evidence="4 5">NRRL Y-17943</strain>
    </source>
</reference>
<feature type="compositionally biased region" description="Low complexity" evidence="1">
    <location>
        <begin position="14"/>
        <end position="23"/>
    </location>
</feature>
<feature type="compositionally biased region" description="Low complexity" evidence="1">
    <location>
        <begin position="437"/>
        <end position="455"/>
    </location>
</feature>
<feature type="region of interest" description="Disordered" evidence="1">
    <location>
        <begin position="1"/>
        <end position="24"/>
    </location>
</feature>
<accession>A0A1Y1ULL1</accession>
<dbReference type="InterPro" id="IPR001853">
    <property type="entry name" value="DSBA-like_thioredoxin_dom"/>
</dbReference>
<dbReference type="Proteomes" id="UP000193218">
    <property type="component" value="Unassembled WGS sequence"/>
</dbReference>
<dbReference type="GeneID" id="33559974"/>
<feature type="compositionally biased region" description="Basic and acidic residues" evidence="1">
    <location>
        <begin position="1"/>
        <end position="13"/>
    </location>
</feature>
<dbReference type="InParanoid" id="A0A1Y1ULL1"/>
<keyword evidence="2" id="KW-0812">Transmembrane</keyword>
<keyword evidence="5" id="KW-1185">Reference proteome</keyword>
<feature type="compositionally biased region" description="Polar residues" evidence="1">
    <location>
        <begin position="317"/>
        <end position="328"/>
    </location>
</feature>
<evidence type="ECO:0000256" key="2">
    <source>
        <dbReference type="SAM" id="Phobius"/>
    </source>
</evidence>